<keyword evidence="2" id="KW-1185">Reference proteome</keyword>
<name>A0ABD3H9X0_9MARC</name>
<gene>
    <name evidence="1" type="ORF">R1sor_014617</name>
</gene>
<evidence type="ECO:0000313" key="1">
    <source>
        <dbReference type="EMBL" id="KAL3688308.1"/>
    </source>
</evidence>
<comment type="caution">
    <text evidence="1">The sequence shown here is derived from an EMBL/GenBank/DDBJ whole genome shotgun (WGS) entry which is preliminary data.</text>
</comment>
<sequence length="117" mass="13602">MSKHHLPSNLLKSEVYDYYKTDMLRGRVGDSTKVVFPISDFLWRPYYPLVGIPKHNTFNGCDVYEQTKHDRDSEPPGPKKDGQSLVYDYIDNSRVKRALPVDTVAINLYLVPKKRRT</sequence>
<protein>
    <submittedName>
        <fullName evidence="1">Uncharacterized protein</fullName>
    </submittedName>
</protein>
<proteinExistence type="predicted"/>
<dbReference type="Proteomes" id="UP001633002">
    <property type="component" value="Unassembled WGS sequence"/>
</dbReference>
<dbReference type="EMBL" id="JBJQOH010000004">
    <property type="protein sequence ID" value="KAL3688308.1"/>
    <property type="molecule type" value="Genomic_DNA"/>
</dbReference>
<accession>A0ABD3H9X0</accession>
<reference evidence="1 2" key="1">
    <citation type="submission" date="2024-09" db="EMBL/GenBank/DDBJ databases">
        <title>Chromosome-scale assembly of Riccia sorocarpa.</title>
        <authorList>
            <person name="Paukszto L."/>
        </authorList>
    </citation>
    <scope>NUCLEOTIDE SEQUENCE [LARGE SCALE GENOMIC DNA]</scope>
    <source>
        <strain evidence="1">LP-2024</strain>
        <tissue evidence="1">Aerial parts of the thallus</tissue>
    </source>
</reference>
<organism evidence="1 2">
    <name type="scientific">Riccia sorocarpa</name>
    <dbReference type="NCBI Taxonomy" id="122646"/>
    <lineage>
        <taxon>Eukaryota</taxon>
        <taxon>Viridiplantae</taxon>
        <taxon>Streptophyta</taxon>
        <taxon>Embryophyta</taxon>
        <taxon>Marchantiophyta</taxon>
        <taxon>Marchantiopsida</taxon>
        <taxon>Marchantiidae</taxon>
        <taxon>Marchantiales</taxon>
        <taxon>Ricciaceae</taxon>
        <taxon>Riccia</taxon>
    </lineage>
</organism>
<evidence type="ECO:0000313" key="2">
    <source>
        <dbReference type="Proteomes" id="UP001633002"/>
    </source>
</evidence>
<dbReference type="AlphaFoldDB" id="A0ABD3H9X0"/>